<accession>A0A1I3TMY9</accession>
<dbReference type="GO" id="GO:0004030">
    <property type="term" value="F:aldehyde dehydrogenase [NAD(P)+] activity"/>
    <property type="evidence" value="ECO:0007669"/>
    <property type="project" value="InterPro"/>
</dbReference>
<feature type="domain" description="Aldehyde dehydrogenase" evidence="4">
    <location>
        <begin position="4"/>
        <end position="427"/>
    </location>
</feature>
<sequence>MHFDLDNTLEVAARDYEIWKNTDLDSRIAVVKLIRNQLIEQKFKYATSITKDMHKPISQSLAEVEKCAKLCNYYIEESKRILKGRTIKTGWSEVYLTNEPLGVILGVMPWNYPFWQVFRFAIPTLLAGNTVLVKHASNVPNAAVALEELFRIVGNQQVYFNLPIGSEQVENVIANPVVKGVSLTGSEAAGKSVASIAGKWLKPVLLELGGSNAFIVCEDAILDEVVPVAVRARMQNAGQSCIAAKRFIIHNKLKDQFIKKFVKELKTFKFGDAMNESTSFGSMAREDLAEGLEKQMRDSINMGATLVHGGKRDGAFFEPTVLTNINVDMPVFKEETFGPLAVIMGFDDFDKAVALSNGSNFGLGVSIFSKDVNFIKSKIASFDEGALFINEMVVSDPSVPFGGIKNSGYGREMSDEGLLAFVNKKTVVIK</sequence>
<evidence type="ECO:0000256" key="2">
    <source>
        <dbReference type="ARBA" id="ARBA00022857"/>
    </source>
</evidence>
<dbReference type="InterPro" id="IPR047110">
    <property type="entry name" value="GABD/Sad-like"/>
</dbReference>
<dbReference type="OrthoDB" id="1394754at2"/>
<evidence type="ECO:0000313" key="5">
    <source>
        <dbReference type="EMBL" id="SFJ71990.1"/>
    </source>
</evidence>
<dbReference type="GO" id="GO:0004777">
    <property type="term" value="F:succinate-semialdehyde dehydrogenase (NAD+) activity"/>
    <property type="evidence" value="ECO:0007669"/>
    <property type="project" value="TreeGrafter"/>
</dbReference>
<dbReference type="AlphaFoldDB" id="A0A1I3TMY9"/>
<dbReference type="EMBL" id="FORU01000014">
    <property type="protein sequence ID" value="SFJ71990.1"/>
    <property type="molecule type" value="Genomic_DNA"/>
</dbReference>
<evidence type="ECO:0000256" key="1">
    <source>
        <dbReference type="ARBA" id="ARBA00009986"/>
    </source>
</evidence>
<dbReference type="Gene3D" id="3.40.605.10">
    <property type="entry name" value="Aldehyde Dehydrogenase, Chain A, domain 1"/>
    <property type="match status" value="1"/>
</dbReference>
<comment type="similarity">
    <text evidence="1">Belongs to the aldehyde dehydrogenase family.</text>
</comment>
<dbReference type="InterPro" id="IPR016161">
    <property type="entry name" value="Ald_DH/histidinol_DH"/>
</dbReference>
<organism evidence="5 6">
    <name type="scientific">Myroides guanonis</name>
    <dbReference type="NCBI Taxonomy" id="1150112"/>
    <lineage>
        <taxon>Bacteria</taxon>
        <taxon>Pseudomonadati</taxon>
        <taxon>Bacteroidota</taxon>
        <taxon>Flavobacteriia</taxon>
        <taxon>Flavobacteriales</taxon>
        <taxon>Flavobacteriaceae</taxon>
        <taxon>Myroides</taxon>
    </lineage>
</organism>
<dbReference type="Proteomes" id="UP000243887">
    <property type="component" value="Unassembled WGS sequence"/>
</dbReference>
<dbReference type="RefSeq" id="WP_090680253.1">
    <property type="nucleotide sequence ID" value="NZ_FORU01000014.1"/>
</dbReference>
<dbReference type="InterPro" id="IPR015590">
    <property type="entry name" value="Aldehyde_DH_dom"/>
</dbReference>
<dbReference type="CDD" id="cd07100">
    <property type="entry name" value="ALDH_SSADH1_GabD1"/>
    <property type="match status" value="1"/>
</dbReference>
<gene>
    <name evidence="5" type="ORF">SAMN04487893_11434</name>
</gene>
<keyword evidence="3" id="KW-0560">Oxidoreductase</keyword>
<keyword evidence="2" id="KW-0521">NADP</keyword>
<dbReference type="InterPro" id="IPR016162">
    <property type="entry name" value="Ald_DH_N"/>
</dbReference>
<evidence type="ECO:0000313" key="6">
    <source>
        <dbReference type="Proteomes" id="UP000243887"/>
    </source>
</evidence>
<evidence type="ECO:0000259" key="4">
    <source>
        <dbReference type="Pfam" id="PF00171"/>
    </source>
</evidence>
<proteinExistence type="inferred from homology"/>
<dbReference type="STRING" id="1150112.SAMN04487893_11434"/>
<dbReference type="Gene3D" id="3.40.309.10">
    <property type="entry name" value="Aldehyde Dehydrogenase, Chain A, domain 2"/>
    <property type="match status" value="1"/>
</dbReference>
<dbReference type="Pfam" id="PF00171">
    <property type="entry name" value="Aldedh"/>
    <property type="match status" value="1"/>
</dbReference>
<dbReference type="PANTHER" id="PTHR43217:SF1">
    <property type="entry name" value="SUCCINATE SEMIALDEHYDE DEHYDROGENASE [NAD(P)+] SAD"/>
    <property type="match status" value="1"/>
</dbReference>
<keyword evidence="6" id="KW-1185">Reference proteome</keyword>
<reference evidence="6" key="1">
    <citation type="submission" date="2016-10" db="EMBL/GenBank/DDBJ databases">
        <authorList>
            <person name="Varghese N."/>
            <person name="Submissions S."/>
        </authorList>
    </citation>
    <scope>NUCLEOTIDE SEQUENCE [LARGE SCALE GENOMIC DNA]</scope>
    <source>
        <strain evidence="6">DSM 26542</strain>
    </source>
</reference>
<dbReference type="InterPro" id="IPR044148">
    <property type="entry name" value="ALDH_GabD1-like"/>
</dbReference>
<protein>
    <submittedName>
        <fullName evidence="5">Succinate-semialdehyde dehydrogenase / glutarate-semialdehyde dehydrogenase</fullName>
    </submittedName>
</protein>
<dbReference type="PANTHER" id="PTHR43217">
    <property type="entry name" value="SUCCINATE SEMIALDEHYDE DEHYDROGENASE [NAD(P)+] SAD"/>
    <property type="match status" value="1"/>
</dbReference>
<name>A0A1I3TMY9_9FLAO</name>
<dbReference type="InterPro" id="IPR016163">
    <property type="entry name" value="Ald_DH_C"/>
</dbReference>
<evidence type="ECO:0000256" key="3">
    <source>
        <dbReference type="ARBA" id="ARBA00023002"/>
    </source>
</evidence>
<dbReference type="SUPFAM" id="SSF53720">
    <property type="entry name" value="ALDH-like"/>
    <property type="match status" value="1"/>
</dbReference>